<gene>
    <name evidence="2" type="ORF">SAMN05444004_107121</name>
</gene>
<keyword evidence="3" id="KW-1185">Reference proteome</keyword>
<dbReference type="Proteomes" id="UP000198914">
    <property type="component" value="Unassembled WGS sequence"/>
</dbReference>
<dbReference type="PANTHER" id="PTHR42815:SF2">
    <property type="entry name" value="FAD-BINDING, PUTATIVE (AFU_ORTHOLOGUE AFUA_6G07600)-RELATED"/>
    <property type="match status" value="1"/>
</dbReference>
<dbReference type="Gene3D" id="2.30.110.10">
    <property type="entry name" value="Electron Transport, Fmn-binding Protein, Chain A"/>
    <property type="match status" value="1"/>
</dbReference>
<accession>A0A1H3R1M6</accession>
<dbReference type="InterPro" id="IPR012349">
    <property type="entry name" value="Split_barrel_FMN-bd"/>
</dbReference>
<dbReference type="SUPFAM" id="SSF50475">
    <property type="entry name" value="FMN-binding split barrel"/>
    <property type="match status" value="1"/>
</dbReference>
<organism evidence="2 3">
    <name type="scientific">Jannaschia faecimaris</name>
    <dbReference type="NCBI Taxonomy" id="1244108"/>
    <lineage>
        <taxon>Bacteria</taxon>
        <taxon>Pseudomonadati</taxon>
        <taxon>Pseudomonadota</taxon>
        <taxon>Alphaproteobacteria</taxon>
        <taxon>Rhodobacterales</taxon>
        <taxon>Roseobacteraceae</taxon>
        <taxon>Jannaschia</taxon>
    </lineage>
</organism>
<dbReference type="AlphaFoldDB" id="A0A1H3R1M6"/>
<protein>
    <recommendedName>
        <fullName evidence="1">Pyridoxamine 5'-phosphate oxidase N-terminal domain-containing protein</fullName>
    </recommendedName>
</protein>
<evidence type="ECO:0000313" key="3">
    <source>
        <dbReference type="Proteomes" id="UP000198914"/>
    </source>
</evidence>
<feature type="domain" description="Pyridoxamine 5'-phosphate oxidase N-terminal" evidence="1">
    <location>
        <begin position="46"/>
        <end position="162"/>
    </location>
</feature>
<name>A0A1H3R1M6_9RHOB</name>
<dbReference type="Pfam" id="PF01243">
    <property type="entry name" value="PNPOx_N"/>
    <property type="match status" value="1"/>
</dbReference>
<dbReference type="OrthoDB" id="9790331at2"/>
<evidence type="ECO:0000313" key="2">
    <source>
        <dbReference type="EMBL" id="SDZ19732.1"/>
    </source>
</evidence>
<dbReference type="STRING" id="1244108.SAMN05444004_107121"/>
<dbReference type="InterPro" id="IPR011576">
    <property type="entry name" value="Pyridox_Oxase_N"/>
</dbReference>
<evidence type="ECO:0000259" key="1">
    <source>
        <dbReference type="Pfam" id="PF01243"/>
    </source>
</evidence>
<sequence length="209" mass="23077">MPRAFAEIAFTEHVRAQQTRLGSAQGYAKFLAADAVGGNALGPDEAAFIEARDGFYQATVSETGWPYLQFRGGPIGFLRVLDPRTIAYADYRGNRQYISLGNLAGDGRISIILMDYPNRRRLKIWGRVQVVEGEAVGDILTLLHDPGYAGRPERVIVITIEAIDWNCPSHIPQRLTQAELEPHLSQMQEQISDLTIENARLAALVANAS</sequence>
<dbReference type="PANTHER" id="PTHR42815">
    <property type="entry name" value="FAD-BINDING, PUTATIVE (AFU_ORTHOLOGUE AFUA_6G07600)-RELATED"/>
    <property type="match status" value="1"/>
</dbReference>
<dbReference type="RefSeq" id="WP_092645536.1">
    <property type="nucleotide sequence ID" value="NZ_FNPX01000007.1"/>
</dbReference>
<reference evidence="3" key="1">
    <citation type="submission" date="2016-10" db="EMBL/GenBank/DDBJ databases">
        <authorList>
            <person name="Varghese N."/>
            <person name="Submissions S."/>
        </authorList>
    </citation>
    <scope>NUCLEOTIDE SEQUENCE [LARGE SCALE GENOMIC DNA]</scope>
    <source>
        <strain evidence="3">DSM 100420</strain>
    </source>
</reference>
<dbReference type="EMBL" id="FNPX01000007">
    <property type="protein sequence ID" value="SDZ19732.1"/>
    <property type="molecule type" value="Genomic_DNA"/>
</dbReference>
<proteinExistence type="predicted"/>